<dbReference type="GO" id="GO:0003677">
    <property type="term" value="F:DNA binding"/>
    <property type="evidence" value="ECO:0007669"/>
    <property type="project" value="InterPro"/>
</dbReference>
<dbReference type="RefSeq" id="WP_157882026.1">
    <property type="nucleotide sequence ID" value="NZ_CP163445.1"/>
</dbReference>
<dbReference type="GO" id="GO:0006355">
    <property type="term" value="P:regulation of DNA-templated transcription"/>
    <property type="evidence" value="ECO:0007669"/>
    <property type="project" value="InterPro"/>
</dbReference>
<feature type="region of interest" description="Disordered" evidence="1">
    <location>
        <begin position="268"/>
        <end position="288"/>
    </location>
</feature>
<evidence type="ECO:0000259" key="2">
    <source>
        <dbReference type="SMART" id="SM00421"/>
    </source>
</evidence>
<evidence type="ECO:0000256" key="1">
    <source>
        <dbReference type="SAM" id="MobiDB-lite"/>
    </source>
</evidence>
<reference evidence="3" key="1">
    <citation type="submission" date="2024-07" db="EMBL/GenBank/DDBJ databases">
        <authorList>
            <person name="Yu S.T."/>
        </authorList>
    </citation>
    <scope>NUCLEOTIDE SEQUENCE</scope>
    <source>
        <strain evidence="3">Y1</strain>
    </source>
</reference>
<dbReference type="AlphaFoldDB" id="A0AB39TBI9"/>
<dbReference type="InterPro" id="IPR000792">
    <property type="entry name" value="Tscrpt_reg_LuxR_C"/>
</dbReference>
<proteinExistence type="predicted"/>
<dbReference type="SUPFAM" id="SSF46894">
    <property type="entry name" value="C-terminal effector domain of the bipartite response regulators"/>
    <property type="match status" value="1"/>
</dbReference>
<evidence type="ECO:0000313" key="3">
    <source>
        <dbReference type="EMBL" id="XDQ77417.1"/>
    </source>
</evidence>
<dbReference type="Gene3D" id="1.10.10.10">
    <property type="entry name" value="Winged helix-like DNA-binding domain superfamily/Winged helix DNA-binding domain"/>
    <property type="match status" value="1"/>
</dbReference>
<gene>
    <name evidence="3" type="ORF">AB2U05_02405</name>
</gene>
<dbReference type="InterPro" id="IPR016032">
    <property type="entry name" value="Sig_transdc_resp-reg_C-effctor"/>
</dbReference>
<sequence>MERDSGVLEPVPEAAELRGLVGAGEAELDAALSNVRMLIDTAAHRYRTWAQRSRPVELVEPGVGPVREAIVTVISGARASVDIVLSASPRRTKELCADLRSLLAALDRTVSVRMLCTHAGMQHDFVAAELAGDWPIEVRPARIPSLEAVIVDRRVSVVRTAVGADASVVRSAVVIDALGALFDNVWQSAGAARVRTRPPEYELAEITGQVLARLLAGATDEKAARELRISVRTYRRHVAEILESLGTKSRFRAGMLAAEMGMLAPRPVPHRSPAGLRAPVSAPVGAGS</sequence>
<protein>
    <submittedName>
        <fullName evidence="3">LuxR family transcriptional regulator</fullName>
    </submittedName>
</protein>
<name>A0AB39TBI9_9ACTN</name>
<accession>A0AB39TBI9</accession>
<dbReference type="SUPFAM" id="SSF56024">
    <property type="entry name" value="Phospholipase D/nuclease"/>
    <property type="match status" value="1"/>
</dbReference>
<dbReference type="InterPro" id="IPR036388">
    <property type="entry name" value="WH-like_DNA-bd_sf"/>
</dbReference>
<organism evidence="3">
    <name type="scientific">Streptomyces sp. Y1</name>
    <dbReference type="NCBI Taxonomy" id="3238634"/>
    <lineage>
        <taxon>Bacteria</taxon>
        <taxon>Bacillati</taxon>
        <taxon>Actinomycetota</taxon>
        <taxon>Actinomycetes</taxon>
        <taxon>Kitasatosporales</taxon>
        <taxon>Streptomycetaceae</taxon>
        <taxon>Streptomyces</taxon>
    </lineage>
</organism>
<feature type="domain" description="HTH luxR-type" evidence="2">
    <location>
        <begin position="200"/>
        <end position="257"/>
    </location>
</feature>
<dbReference type="EMBL" id="CP163445">
    <property type="protein sequence ID" value="XDQ77417.1"/>
    <property type="molecule type" value="Genomic_DNA"/>
</dbReference>
<dbReference type="SMART" id="SM00421">
    <property type="entry name" value="HTH_LUXR"/>
    <property type="match status" value="1"/>
</dbReference>